<dbReference type="Gene3D" id="3.50.30.10">
    <property type="entry name" value="Phosphohistidine domain"/>
    <property type="match status" value="1"/>
</dbReference>
<dbReference type="SUPFAM" id="SSF52016">
    <property type="entry name" value="LeuD/IlvD-like"/>
    <property type="match status" value="1"/>
</dbReference>
<evidence type="ECO:0000256" key="1">
    <source>
        <dbReference type="ARBA" id="ARBA00023239"/>
    </source>
</evidence>
<sequence length="175" mass="18623">MSDEYVWTARHGLGTKVSAQALVAKDGLSARYDLNRLEGVFSRPTHKLVGQSYVGRILVLDTAKGGVASAWMLHEMQSRNMAPAAIVFNTVNPILVQGAALAGIAMLAGFDCDITEAVPHGSIVELDPQARTLRLLQRTSTAPEVAQFAHGQSETAPIHIARKNDGASLVPVRGA</sequence>
<dbReference type="Proteomes" id="UP000278006">
    <property type="component" value="Unassembled WGS sequence"/>
</dbReference>
<dbReference type="AlphaFoldDB" id="A0A3M6QY13"/>
<dbReference type="RefSeq" id="WP_122226039.1">
    <property type="nucleotide sequence ID" value="NZ_RDQO01000001.1"/>
</dbReference>
<organism evidence="3 4">
    <name type="scientific">Corticibacter populi</name>
    <dbReference type="NCBI Taxonomy" id="1550736"/>
    <lineage>
        <taxon>Bacteria</taxon>
        <taxon>Pseudomonadati</taxon>
        <taxon>Pseudomonadota</taxon>
        <taxon>Betaproteobacteria</taxon>
        <taxon>Burkholderiales</taxon>
        <taxon>Comamonadaceae</taxon>
        <taxon>Corticibacter</taxon>
    </lineage>
</organism>
<evidence type="ECO:0000259" key="2">
    <source>
        <dbReference type="Pfam" id="PF01989"/>
    </source>
</evidence>
<keyword evidence="4" id="KW-1185">Reference proteome</keyword>
<gene>
    <name evidence="3" type="ORF">D8I35_01975</name>
</gene>
<accession>A0A3M6QY13</accession>
<keyword evidence="1" id="KW-0456">Lyase</keyword>
<dbReference type="Pfam" id="PF01989">
    <property type="entry name" value="AcnX_swivel_put"/>
    <property type="match status" value="1"/>
</dbReference>
<proteinExistence type="predicted"/>
<name>A0A3M6QY13_9BURK</name>
<dbReference type="GO" id="GO:0016829">
    <property type="term" value="F:lyase activity"/>
    <property type="evidence" value="ECO:0007669"/>
    <property type="project" value="UniProtKB-KW"/>
</dbReference>
<dbReference type="EMBL" id="RDQO01000001">
    <property type="protein sequence ID" value="RMX07916.1"/>
    <property type="molecule type" value="Genomic_DNA"/>
</dbReference>
<reference evidence="3 4" key="1">
    <citation type="submission" date="2018-10" db="EMBL/GenBank/DDBJ databases">
        <title>Draft genome of Cortibacter populi DSM10536.</title>
        <authorList>
            <person name="Bernier A.-M."/>
            <person name="Bernard K."/>
        </authorList>
    </citation>
    <scope>NUCLEOTIDE SEQUENCE [LARGE SCALE GENOMIC DNA]</scope>
    <source>
        <strain evidence="3 4">DSM 105136</strain>
    </source>
</reference>
<evidence type="ECO:0000313" key="3">
    <source>
        <dbReference type="EMBL" id="RMX07916.1"/>
    </source>
</evidence>
<comment type="caution">
    <text evidence="3">The sequence shown here is derived from an EMBL/GenBank/DDBJ whole genome shotgun (WGS) entry which is preliminary data.</text>
</comment>
<feature type="domain" description="Phosphomevalonate dehydratase small subunit-like" evidence="2">
    <location>
        <begin position="28"/>
        <end position="106"/>
    </location>
</feature>
<dbReference type="InterPro" id="IPR002840">
    <property type="entry name" value="PMDh-S-like_dom"/>
</dbReference>
<dbReference type="OrthoDB" id="8907874at2"/>
<protein>
    <submittedName>
        <fullName evidence="3">DUF126 domain-containing protein</fullName>
    </submittedName>
</protein>
<evidence type="ECO:0000313" key="4">
    <source>
        <dbReference type="Proteomes" id="UP000278006"/>
    </source>
</evidence>